<dbReference type="NCBIfam" id="NF033394">
    <property type="entry name" value="capsid_maj_Podo"/>
    <property type="match status" value="1"/>
</dbReference>
<evidence type="ECO:0000313" key="1">
    <source>
        <dbReference type="EMBL" id="UTI65608.1"/>
    </source>
</evidence>
<gene>
    <name evidence="1" type="ORF">NBH00_05205</name>
</gene>
<organism evidence="1 2">
    <name type="scientific">Paraconexibacter antarcticus</name>
    <dbReference type="NCBI Taxonomy" id="2949664"/>
    <lineage>
        <taxon>Bacteria</taxon>
        <taxon>Bacillati</taxon>
        <taxon>Actinomycetota</taxon>
        <taxon>Thermoleophilia</taxon>
        <taxon>Solirubrobacterales</taxon>
        <taxon>Paraconexibacteraceae</taxon>
        <taxon>Paraconexibacter</taxon>
    </lineage>
</organism>
<reference evidence="1 2" key="1">
    <citation type="submission" date="2022-06" db="EMBL/GenBank/DDBJ databases">
        <title>Paraconexibacter antarcticus.</title>
        <authorList>
            <person name="Kim C.S."/>
        </authorList>
    </citation>
    <scope>NUCLEOTIDE SEQUENCE [LARGE SCALE GENOMIC DNA]</scope>
    <source>
        <strain evidence="1 2">02-257</strain>
    </source>
</reference>
<dbReference type="Proteomes" id="UP001056035">
    <property type="component" value="Chromosome"/>
</dbReference>
<name>A0ABY5DWE2_9ACTN</name>
<dbReference type="EMBL" id="CP098502">
    <property type="protein sequence ID" value="UTI65608.1"/>
    <property type="molecule type" value="Genomic_DNA"/>
</dbReference>
<sequence length="417" mass="44607">MATQTLATADAILKDLYRGPIIEQLNYKTYMLDMIERDSESVDFTGRRAIFPVHSAPNFSPTSFGDGGGLATPGTQGYQDGIVGIKYHNAGIELTDQSIRQANGDNAGAFVNLLDNDTKLLAQDMKKNLNRQIFGDGTGLITAVTAGGAGTNNVTVSSTQYLRPGAVVDVLVRASGASVTASTSVVIQSINRATKVVTFTTTITGTTDNTFGLYLPGARTLELEAGLRNVAATNRTLHGINSATAGNEFWNSSQRDAASAVAGESIFEQLADDIGGVGQGEVEVFLTTRGIRRRLADTYQSQKRFVDAKAVEIHGGYQSIFVNEIPVIADDDCPKGYAFALRKPSWKWFELAAPDWLKSKDGSVWQLANSAAPAQGSLIGRRAAWQAWFIWYASLACMAPNQTGAIINAADDAAVNY</sequence>
<proteinExistence type="predicted"/>
<keyword evidence="2" id="KW-1185">Reference proteome</keyword>
<dbReference type="RefSeq" id="WP_254572287.1">
    <property type="nucleotide sequence ID" value="NZ_CP098502.1"/>
</dbReference>
<accession>A0ABY5DWE2</accession>
<protein>
    <submittedName>
        <fullName evidence="1">Phage major capsid protein</fullName>
    </submittedName>
</protein>
<evidence type="ECO:0000313" key="2">
    <source>
        <dbReference type="Proteomes" id="UP001056035"/>
    </source>
</evidence>
<dbReference type="InterPro" id="IPR049718">
    <property type="entry name" value="AKO59007-like"/>
</dbReference>